<dbReference type="Pfam" id="PF16796">
    <property type="entry name" value="Microtub_bd"/>
    <property type="match status" value="1"/>
</dbReference>
<dbReference type="InterPro" id="IPR027417">
    <property type="entry name" value="P-loop_NTPase"/>
</dbReference>
<feature type="domain" description="Kinesin motor" evidence="4">
    <location>
        <begin position="314"/>
        <end position="484"/>
    </location>
</feature>
<dbReference type="PROSITE" id="PS50067">
    <property type="entry name" value="KINESIN_MOTOR_2"/>
    <property type="match status" value="1"/>
</dbReference>
<dbReference type="GO" id="GO:0015630">
    <property type="term" value="C:microtubule cytoskeleton"/>
    <property type="evidence" value="ECO:0000318"/>
    <property type="project" value="GO_Central"/>
</dbReference>
<comment type="caution">
    <text evidence="5">The sequence shown here is derived from an EMBL/GenBank/DDBJ whole genome shotgun (WGS) entry which is preliminary data.</text>
</comment>
<dbReference type="InterPro" id="IPR036961">
    <property type="entry name" value="Kinesin_motor_dom_sf"/>
</dbReference>
<feature type="coiled-coil region" evidence="3">
    <location>
        <begin position="156"/>
        <end position="219"/>
    </location>
</feature>
<dbReference type="FunFam" id="3.40.850.10:FF:000111">
    <property type="entry name" value="p-loop nucleoside triphosphate hydrolase superfamily protein with CH (Calponin Homology) domain"/>
    <property type="match status" value="1"/>
</dbReference>
<comment type="similarity">
    <text evidence="2">Belongs to the TRAFAC class myosin-kinesin ATPase superfamily. Kinesin family.</text>
</comment>
<reference evidence="5" key="2">
    <citation type="submission" date="2020-06" db="EMBL/GenBank/DDBJ databases">
        <title>Helianthus annuus Genome sequencing and assembly Release 2.</title>
        <authorList>
            <person name="Gouzy J."/>
            <person name="Langlade N."/>
            <person name="Munos S."/>
        </authorList>
    </citation>
    <scope>NUCLEOTIDE SEQUENCE</scope>
    <source>
        <tissue evidence="5">Leaves</tissue>
    </source>
</reference>
<evidence type="ECO:0000313" key="6">
    <source>
        <dbReference type="Proteomes" id="UP000215914"/>
    </source>
</evidence>
<dbReference type="PANTHER" id="PTHR47972:SF14">
    <property type="entry name" value="KINESIN-LIKE PROTEIN KIN-14J"/>
    <property type="match status" value="1"/>
</dbReference>
<accession>A0A9K3HBI8</accession>
<dbReference type="InterPro" id="IPR001752">
    <property type="entry name" value="Kinesin_motor_dom"/>
</dbReference>
<reference evidence="5" key="1">
    <citation type="journal article" date="2017" name="Nature">
        <title>The sunflower genome provides insights into oil metabolism, flowering and Asterid evolution.</title>
        <authorList>
            <person name="Badouin H."/>
            <person name="Gouzy J."/>
            <person name="Grassa C.J."/>
            <person name="Murat F."/>
            <person name="Staton S.E."/>
            <person name="Cottret L."/>
            <person name="Lelandais-Briere C."/>
            <person name="Owens G.L."/>
            <person name="Carrere S."/>
            <person name="Mayjonade B."/>
            <person name="Legrand L."/>
            <person name="Gill N."/>
            <person name="Kane N.C."/>
            <person name="Bowers J.E."/>
            <person name="Hubner S."/>
            <person name="Bellec A."/>
            <person name="Berard A."/>
            <person name="Berges H."/>
            <person name="Blanchet N."/>
            <person name="Boniface M.C."/>
            <person name="Brunel D."/>
            <person name="Catrice O."/>
            <person name="Chaidir N."/>
            <person name="Claudel C."/>
            <person name="Donnadieu C."/>
            <person name="Faraut T."/>
            <person name="Fievet G."/>
            <person name="Helmstetter N."/>
            <person name="King M."/>
            <person name="Knapp S.J."/>
            <person name="Lai Z."/>
            <person name="Le Paslier M.C."/>
            <person name="Lippi Y."/>
            <person name="Lorenzon L."/>
            <person name="Mandel J.R."/>
            <person name="Marage G."/>
            <person name="Marchand G."/>
            <person name="Marquand E."/>
            <person name="Bret-Mestries E."/>
            <person name="Morien E."/>
            <person name="Nambeesan S."/>
            <person name="Nguyen T."/>
            <person name="Pegot-Espagnet P."/>
            <person name="Pouilly N."/>
            <person name="Raftis F."/>
            <person name="Sallet E."/>
            <person name="Schiex T."/>
            <person name="Thomas J."/>
            <person name="Vandecasteele C."/>
            <person name="Vares D."/>
            <person name="Vear F."/>
            <person name="Vautrin S."/>
            <person name="Crespi M."/>
            <person name="Mangin B."/>
            <person name="Burke J.M."/>
            <person name="Salse J."/>
            <person name="Munos S."/>
            <person name="Vincourt P."/>
            <person name="Rieseberg L.H."/>
            <person name="Langlade N.B."/>
        </authorList>
    </citation>
    <scope>NUCLEOTIDE SEQUENCE</scope>
    <source>
        <tissue evidence="5">Leaves</tissue>
    </source>
</reference>
<keyword evidence="2" id="KW-0067">ATP-binding</keyword>
<keyword evidence="6" id="KW-1185">Reference proteome</keyword>
<keyword evidence="3" id="KW-0175">Coiled coil</keyword>
<protein>
    <submittedName>
        <fullName evidence="5">Minus-end-directed kinesin ATPase</fullName>
        <ecNumber evidence="5">5.6.1.4</ecNumber>
    </submittedName>
</protein>
<evidence type="ECO:0000259" key="4">
    <source>
        <dbReference type="PROSITE" id="PS50067"/>
    </source>
</evidence>
<keyword evidence="2" id="KW-0547">Nucleotide-binding</keyword>
<dbReference type="GO" id="GO:0008569">
    <property type="term" value="F:minus-end-directed microtubule motor activity"/>
    <property type="evidence" value="ECO:0007669"/>
    <property type="project" value="UniProtKB-EC"/>
</dbReference>
<dbReference type="EMBL" id="MNCJ02000328">
    <property type="protein sequence ID" value="KAF5772419.1"/>
    <property type="molecule type" value="Genomic_DNA"/>
</dbReference>
<dbReference type="Gene3D" id="3.40.850.10">
    <property type="entry name" value="Kinesin motor domain"/>
    <property type="match status" value="1"/>
</dbReference>
<dbReference type="GO" id="GO:0007018">
    <property type="term" value="P:microtubule-based movement"/>
    <property type="evidence" value="ECO:0007669"/>
    <property type="project" value="InterPro"/>
</dbReference>
<feature type="binding site" evidence="2">
    <location>
        <begin position="398"/>
        <end position="405"/>
    </location>
    <ligand>
        <name>ATP</name>
        <dbReference type="ChEBI" id="CHEBI:30616"/>
    </ligand>
</feature>
<dbReference type="InterPro" id="IPR027640">
    <property type="entry name" value="Kinesin-like_fam"/>
</dbReference>
<evidence type="ECO:0000313" key="5">
    <source>
        <dbReference type="EMBL" id="KAF5772419.1"/>
    </source>
</evidence>
<dbReference type="Proteomes" id="UP000215914">
    <property type="component" value="Unassembled WGS sequence"/>
</dbReference>
<dbReference type="EC" id="5.6.1.4" evidence="5"/>
<dbReference type="GO" id="GO:0008017">
    <property type="term" value="F:microtubule binding"/>
    <property type="evidence" value="ECO:0000318"/>
    <property type="project" value="GO_Central"/>
</dbReference>
<gene>
    <name evidence="5" type="ORF">HanXRQr2_Chr13g0576641</name>
</gene>
<keyword evidence="5" id="KW-0413">Isomerase</keyword>
<dbReference type="AlphaFoldDB" id="A0A9K3HBI8"/>
<evidence type="ECO:0000256" key="3">
    <source>
        <dbReference type="SAM" id="Coils"/>
    </source>
</evidence>
<dbReference type="GO" id="GO:0007017">
    <property type="term" value="P:microtubule-based process"/>
    <property type="evidence" value="ECO:0000318"/>
    <property type="project" value="GO_Central"/>
</dbReference>
<name>A0A9K3HBI8_HELAN</name>
<sequence length="484" mass="56387">MHPDGQLNGFNNVNGGGVKHAEITGHILEGDLPAARVPELHNLENASSQSLFHIVHKILDDSIENRKEDVPDRVACLLKKLVQMIEQRCSKQAEDFKKQNNLYKTREEKYQFKMRVFKTLVTGAMEENEVLMNQLHHIKTEKTMVEEKKKLEDVELIRLRKENNDRNLEISQLKQEFEVTRDAYENRCIQLETDAMEIKSELENKIINLENLLTDSRKKVKELEKFTESKFQRWKKKERCYKNFMDFQYGSLKELRMGSESIKQEVLMTQQIYAEEINEFGMKIQGLVDAAQNYHAVLTENRKLYNEVQDLKGNIRVYCRIRPFLKGQSQRQTTIEYIGDNGELVVTNPSQKAKESHRLFKFNKVFSPAATQEEVFIDTQPLIRSVLDGYNVCIFAYGQTGSGKTYTMTGPNVSSPEDWGVNYRALNDLFHLSQVRRNSFEYEIGVQMVEIYNEQVRDLLSSNITQKRYPSILTSSSFDTHTYT</sequence>
<evidence type="ECO:0000256" key="1">
    <source>
        <dbReference type="ARBA" id="ARBA00023175"/>
    </source>
</evidence>
<dbReference type="SMART" id="SM00129">
    <property type="entry name" value="KISc"/>
    <property type="match status" value="1"/>
</dbReference>
<dbReference type="InterPro" id="IPR031852">
    <property type="entry name" value="Vik1/Cik1_MT-bd"/>
</dbReference>
<dbReference type="Gene3D" id="1.20.5.170">
    <property type="match status" value="1"/>
</dbReference>
<evidence type="ECO:0000256" key="2">
    <source>
        <dbReference type="PROSITE-ProRule" id="PRU00283"/>
    </source>
</evidence>
<keyword evidence="1 2" id="KW-0505">Motor protein</keyword>
<dbReference type="GO" id="GO:0005524">
    <property type="term" value="F:ATP binding"/>
    <property type="evidence" value="ECO:0007669"/>
    <property type="project" value="UniProtKB-UniRule"/>
</dbReference>
<organism evidence="5 6">
    <name type="scientific">Helianthus annuus</name>
    <name type="common">Common sunflower</name>
    <dbReference type="NCBI Taxonomy" id="4232"/>
    <lineage>
        <taxon>Eukaryota</taxon>
        <taxon>Viridiplantae</taxon>
        <taxon>Streptophyta</taxon>
        <taxon>Embryophyta</taxon>
        <taxon>Tracheophyta</taxon>
        <taxon>Spermatophyta</taxon>
        <taxon>Magnoliopsida</taxon>
        <taxon>eudicotyledons</taxon>
        <taxon>Gunneridae</taxon>
        <taxon>Pentapetalae</taxon>
        <taxon>asterids</taxon>
        <taxon>campanulids</taxon>
        <taxon>Asterales</taxon>
        <taxon>Asteraceae</taxon>
        <taxon>Asteroideae</taxon>
        <taxon>Heliantheae alliance</taxon>
        <taxon>Heliantheae</taxon>
        <taxon>Helianthus</taxon>
    </lineage>
</organism>
<dbReference type="Gramene" id="mRNA:HanXRQr2_Chr13g0576641">
    <property type="protein sequence ID" value="mRNA:HanXRQr2_Chr13g0576641"/>
    <property type="gene ID" value="HanXRQr2_Chr13g0576641"/>
</dbReference>
<dbReference type="SUPFAM" id="SSF52540">
    <property type="entry name" value="P-loop containing nucleoside triphosphate hydrolases"/>
    <property type="match status" value="1"/>
</dbReference>
<proteinExistence type="inferred from homology"/>
<dbReference type="PANTHER" id="PTHR47972">
    <property type="entry name" value="KINESIN-LIKE PROTEIN KLP-3"/>
    <property type="match status" value="1"/>
</dbReference>